<dbReference type="Pfam" id="PF02738">
    <property type="entry name" value="MoCoBD_1"/>
    <property type="match status" value="1"/>
</dbReference>
<name>A0A2S6HYZ5_9FIRM</name>
<dbReference type="GO" id="GO:0005506">
    <property type="term" value="F:iron ion binding"/>
    <property type="evidence" value="ECO:0007669"/>
    <property type="project" value="InterPro"/>
</dbReference>
<protein>
    <submittedName>
        <fullName evidence="6">Xanthine dehydrogenase molybdenum binding subunit apoprotein</fullName>
    </submittedName>
</protein>
<reference evidence="6 7" key="1">
    <citation type="submission" date="2018-02" db="EMBL/GenBank/DDBJ databases">
        <title>Genomic Encyclopedia of Archaeal and Bacterial Type Strains, Phase II (KMG-II): from individual species to whole genera.</title>
        <authorList>
            <person name="Goeker M."/>
        </authorList>
    </citation>
    <scope>NUCLEOTIDE SEQUENCE [LARGE SCALE GENOMIC DNA]</scope>
    <source>
        <strain evidence="6 7">DSM 3808</strain>
    </source>
</reference>
<comment type="cofactor">
    <cofactor evidence="3">
        <name>Mo-molybdopterin cytosine dinucleotide</name>
        <dbReference type="ChEBI" id="CHEBI:71308"/>
    </cofactor>
</comment>
<accession>A0A2S6HYZ5</accession>
<dbReference type="EMBL" id="PTJA01000001">
    <property type="protein sequence ID" value="PPK83386.1"/>
    <property type="molecule type" value="Genomic_DNA"/>
</dbReference>
<dbReference type="NCBIfam" id="TIGR02965">
    <property type="entry name" value="xanthine_xdhB"/>
    <property type="match status" value="1"/>
</dbReference>
<dbReference type="SMART" id="SM01008">
    <property type="entry name" value="Ald_Xan_dh_C"/>
    <property type="match status" value="1"/>
</dbReference>
<dbReference type="InterPro" id="IPR016208">
    <property type="entry name" value="Ald_Oxase/xanthine_DH-like"/>
</dbReference>
<evidence type="ECO:0000256" key="3">
    <source>
        <dbReference type="ARBA" id="ARBA00053029"/>
    </source>
</evidence>
<evidence type="ECO:0000259" key="5">
    <source>
        <dbReference type="SMART" id="SM01008"/>
    </source>
</evidence>
<dbReference type="InterPro" id="IPR000674">
    <property type="entry name" value="Ald_Oxase/Xan_DH_a/b"/>
</dbReference>
<dbReference type="AlphaFoldDB" id="A0A2S6HYZ5"/>
<sequence>MKNEQIRQNNQWGQAGTSPLHVSGRDHVMGRSQFIDDIPKPGNLLYVKVMVSPFANGRIVKLDTQKASEMPGVAAVLTAEDIPGENQIGGIIKDEVCLAQGHVQFVGEPVAVIAAESIREAEAAMEQILFEVEEETPVLTVREAIKRDQYVGPVRKIERGDVESVFADCPCYMEGVIRNDGQEHFYLETQSALAVPEDNGGITLYSSSQNPNEIQKMASGVLGLPQNMVTVDIKRLGGGFGGKESQATSWACLAALTAYHTGQPALIRLTRDEDMLSTGKRHAFESDYRVAFDKEGKILAYSVELNSNCGAVADVSTSVLERAMLHAENSYHIENIKIIGRPCKTNLHPATAFRGFGGPQGIFAIESVIERIAYTLGLDPYDVRMKNMYHKGDLAPYGQEIHHGEDIGRILEKLRADSRWDERKKEIAAFNQKNRFAKKGLGITPVKFGISFTAAHLNQGSALIQVYTDGSVSVTHGAIEMGQEVNTKIAQIAATTLGVPIGTIRIESNNTKRVANTSATAASSGCDLNGHAVENAALKILGRLKELVSKLYPGEDGVFENGYVYGVHEGKTDYENPLISFKELVQKAYFERIDLCDHGYYATPGIYFDRDKGEGHPFLYYVFGAAVTEVTVDLLTGRTTLDSAHILHDCASSINPMVDIGQIQGAFIQGVGWVTTEELVYQDKGRLLSSSPATYKIPTIGDIPEEFHIELMEGCMNELGIKRSKAIGEPPFIYGESVFFAITNALSSLGIYPDELSIPATPEKIWRVIKRNKEQ</sequence>
<keyword evidence="1" id="KW-0500">Molybdenum</keyword>
<dbReference type="InterPro" id="IPR036856">
    <property type="entry name" value="Ald_Oxase/Xan_DH_a/b_sf"/>
</dbReference>
<dbReference type="GO" id="GO:0016491">
    <property type="term" value="F:oxidoreductase activity"/>
    <property type="evidence" value="ECO:0007669"/>
    <property type="project" value="UniProtKB-KW"/>
</dbReference>
<dbReference type="PANTHER" id="PTHR11908">
    <property type="entry name" value="XANTHINE DEHYDROGENASE"/>
    <property type="match status" value="1"/>
</dbReference>
<dbReference type="InterPro" id="IPR037165">
    <property type="entry name" value="AldOxase/xan_DH_Mopterin-bd_sf"/>
</dbReference>
<dbReference type="GO" id="GO:0030151">
    <property type="term" value="F:molybdenum ion binding"/>
    <property type="evidence" value="ECO:0007669"/>
    <property type="project" value="InterPro"/>
</dbReference>
<feature type="region of interest" description="Disordered" evidence="4">
    <location>
        <begin position="1"/>
        <end position="23"/>
    </location>
</feature>
<dbReference type="Pfam" id="PF01315">
    <property type="entry name" value="Ald_Xan_dh_C"/>
    <property type="match status" value="1"/>
</dbReference>
<dbReference type="RefSeq" id="WP_170072150.1">
    <property type="nucleotide sequence ID" value="NZ_PTJA01000001.1"/>
</dbReference>
<proteinExistence type="predicted"/>
<evidence type="ECO:0000313" key="7">
    <source>
        <dbReference type="Proteomes" id="UP000237749"/>
    </source>
</evidence>
<dbReference type="Proteomes" id="UP000237749">
    <property type="component" value="Unassembled WGS sequence"/>
</dbReference>
<comment type="caution">
    <text evidence="6">The sequence shown here is derived from an EMBL/GenBank/DDBJ whole genome shotgun (WGS) entry which is preliminary data.</text>
</comment>
<keyword evidence="7" id="KW-1185">Reference proteome</keyword>
<evidence type="ECO:0000313" key="6">
    <source>
        <dbReference type="EMBL" id="PPK83386.1"/>
    </source>
</evidence>
<dbReference type="InterPro" id="IPR046867">
    <property type="entry name" value="AldOxase/xan_DH_MoCoBD2"/>
</dbReference>
<evidence type="ECO:0000256" key="2">
    <source>
        <dbReference type="ARBA" id="ARBA00023002"/>
    </source>
</evidence>
<dbReference type="Gene3D" id="3.30.365.10">
    <property type="entry name" value="Aldehyde oxidase/xanthine dehydrogenase, molybdopterin binding domain"/>
    <property type="match status" value="4"/>
</dbReference>
<dbReference type="InterPro" id="IPR014309">
    <property type="entry name" value="Xanthine_DH_Mopterin-bd_su"/>
</dbReference>
<gene>
    <name evidence="6" type="ORF">BXY41_101450</name>
</gene>
<dbReference type="SUPFAM" id="SSF54665">
    <property type="entry name" value="CO dehydrogenase molybdoprotein N-domain-like"/>
    <property type="match status" value="1"/>
</dbReference>
<evidence type="ECO:0000256" key="4">
    <source>
        <dbReference type="SAM" id="MobiDB-lite"/>
    </source>
</evidence>
<evidence type="ECO:0000256" key="1">
    <source>
        <dbReference type="ARBA" id="ARBA00022505"/>
    </source>
</evidence>
<dbReference type="FunFam" id="3.30.365.10:FF:000001">
    <property type="entry name" value="Xanthine dehydrogenase oxidase"/>
    <property type="match status" value="1"/>
</dbReference>
<dbReference type="SUPFAM" id="SSF56003">
    <property type="entry name" value="Molybdenum cofactor-binding domain"/>
    <property type="match status" value="1"/>
</dbReference>
<feature type="compositionally biased region" description="Polar residues" evidence="4">
    <location>
        <begin position="1"/>
        <end position="17"/>
    </location>
</feature>
<dbReference type="PANTHER" id="PTHR11908:SF132">
    <property type="entry name" value="ALDEHYDE OXIDASE 1-RELATED"/>
    <property type="match status" value="1"/>
</dbReference>
<keyword evidence="2" id="KW-0560">Oxidoreductase</keyword>
<dbReference type="InterPro" id="IPR008274">
    <property type="entry name" value="AldOxase/xan_DH_MoCoBD1"/>
</dbReference>
<feature type="domain" description="Aldehyde oxidase/xanthine dehydrogenase a/b hammerhead" evidence="5">
    <location>
        <begin position="29"/>
        <end position="136"/>
    </location>
</feature>
<organism evidence="6 7">
    <name type="scientific">Lacrimispora xylanisolvens</name>
    <dbReference type="NCBI Taxonomy" id="384636"/>
    <lineage>
        <taxon>Bacteria</taxon>
        <taxon>Bacillati</taxon>
        <taxon>Bacillota</taxon>
        <taxon>Clostridia</taxon>
        <taxon>Lachnospirales</taxon>
        <taxon>Lachnospiraceae</taxon>
        <taxon>Lacrimispora</taxon>
    </lineage>
</organism>
<dbReference type="Gene3D" id="3.90.1170.50">
    <property type="entry name" value="Aldehyde oxidase/xanthine dehydrogenase, a/b hammerhead"/>
    <property type="match status" value="1"/>
</dbReference>
<dbReference type="Pfam" id="PF20256">
    <property type="entry name" value="MoCoBD_2"/>
    <property type="match status" value="1"/>
</dbReference>